<reference evidence="1 2" key="1">
    <citation type="submission" date="2024-11" db="EMBL/GenBank/DDBJ databases">
        <title>A near-complete genome assembly of Cinchona calisaya.</title>
        <authorList>
            <person name="Lian D.C."/>
            <person name="Zhao X.W."/>
            <person name="Wei L."/>
        </authorList>
    </citation>
    <scope>NUCLEOTIDE SEQUENCE [LARGE SCALE GENOMIC DNA]</scope>
    <source>
        <tissue evidence="1">Nenye</tissue>
    </source>
</reference>
<keyword evidence="2" id="KW-1185">Reference proteome</keyword>
<proteinExistence type="predicted"/>
<name>A0ABD3AQL7_9GENT</name>
<dbReference type="EMBL" id="JBJUIK010000003">
    <property type="protein sequence ID" value="KAL3533329.1"/>
    <property type="molecule type" value="Genomic_DNA"/>
</dbReference>
<organism evidence="1 2">
    <name type="scientific">Cinchona calisaya</name>
    <dbReference type="NCBI Taxonomy" id="153742"/>
    <lineage>
        <taxon>Eukaryota</taxon>
        <taxon>Viridiplantae</taxon>
        <taxon>Streptophyta</taxon>
        <taxon>Embryophyta</taxon>
        <taxon>Tracheophyta</taxon>
        <taxon>Spermatophyta</taxon>
        <taxon>Magnoliopsida</taxon>
        <taxon>eudicotyledons</taxon>
        <taxon>Gunneridae</taxon>
        <taxon>Pentapetalae</taxon>
        <taxon>asterids</taxon>
        <taxon>lamiids</taxon>
        <taxon>Gentianales</taxon>
        <taxon>Rubiaceae</taxon>
        <taxon>Cinchonoideae</taxon>
        <taxon>Cinchoneae</taxon>
        <taxon>Cinchona</taxon>
    </lineage>
</organism>
<protein>
    <submittedName>
        <fullName evidence="1">Uncharacterized protein</fullName>
    </submittedName>
</protein>
<comment type="caution">
    <text evidence="1">The sequence shown here is derived from an EMBL/GenBank/DDBJ whole genome shotgun (WGS) entry which is preliminary data.</text>
</comment>
<evidence type="ECO:0000313" key="1">
    <source>
        <dbReference type="EMBL" id="KAL3533329.1"/>
    </source>
</evidence>
<dbReference type="AlphaFoldDB" id="A0ABD3AQL7"/>
<sequence length="82" mass="9090">MGEGSSRLTQLDKSLIPIALYDQGLVMHSIQGAVNEDKAVQNSQAVADFTDMIFHYGLKNLPVMGTNYTSSRVRQGRYVERA</sequence>
<evidence type="ECO:0000313" key="2">
    <source>
        <dbReference type="Proteomes" id="UP001630127"/>
    </source>
</evidence>
<accession>A0ABD3AQL7</accession>
<gene>
    <name evidence="1" type="ORF">ACH5RR_006850</name>
</gene>
<dbReference type="Proteomes" id="UP001630127">
    <property type="component" value="Unassembled WGS sequence"/>
</dbReference>